<dbReference type="NCBIfam" id="TIGR02472">
    <property type="entry name" value="sucr_P_syn_N"/>
    <property type="match status" value="1"/>
</dbReference>
<evidence type="ECO:0000256" key="4">
    <source>
        <dbReference type="ARBA" id="ARBA00022679"/>
    </source>
</evidence>
<accession>Q1PJ95</accession>
<protein>
    <recommendedName>
        <fullName evidence="2">sucrose-phosphate synthase</fullName>
        <ecNumber evidence="2">2.4.1.14</ecNumber>
    </recommendedName>
</protein>
<dbReference type="InterPro" id="IPR012822">
    <property type="entry name" value="SucroseP_synth_GlycoTrfase_dom"/>
</dbReference>
<dbReference type="Pfam" id="PF00862">
    <property type="entry name" value="GT-B_Sucrose_synth"/>
    <property type="match status" value="1"/>
</dbReference>
<organism evidence="8">
    <name type="scientific">uncultured Prochlorococcus marinus clone HOT0M-8F9</name>
    <dbReference type="NCBI Taxonomy" id="379395"/>
    <lineage>
        <taxon>Bacteria</taxon>
        <taxon>Bacillati</taxon>
        <taxon>Cyanobacteriota</taxon>
        <taxon>Cyanophyceae</taxon>
        <taxon>Synechococcales</taxon>
        <taxon>Prochlorococcaceae</taxon>
        <taxon>Prochlorococcus</taxon>
    </lineage>
</organism>
<dbReference type="EC" id="2.4.1.14" evidence="2"/>
<proteinExistence type="inferred from homology"/>
<comment type="catalytic activity">
    <reaction evidence="5">
        <text>beta-D-fructose 6-phosphate + UDP-alpha-D-glucose = sucrose 6(F)-phosphate + UDP + H(+)</text>
        <dbReference type="Rhea" id="RHEA:22172"/>
        <dbReference type="ChEBI" id="CHEBI:15378"/>
        <dbReference type="ChEBI" id="CHEBI:57634"/>
        <dbReference type="ChEBI" id="CHEBI:57723"/>
        <dbReference type="ChEBI" id="CHEBI:58223"/>
        <dbReference type="ChEBI" id="CHEBI:58885"/>
        <dbReference type="EC" id="2.4.1.14"/>
    </reaction>
</comment>
<feature type="domain" description="Sucrose synthase first GT-B" evidence="7">
    <location>
        <begin position="8"/>
        <end position="216"/>
    </location>
</feature>
<evidence type="ECO:0000259" key="6">
    <source>
        <dbReference type="Pfam" id="PF00534"/>
    </source>
</evidence>
<gene>
    <name evidence="8" type="primary">spsA</name>
    <name evidence="8" type="ORF">HOT0M-8F9_0004</name>
</gene>
<reference evidence="8" key="1">
    <citation type="journal article" date="2006" name="Science">
        <title>Genomic islands and the ecology and evolution of Prochlorococcus.</title>
        <authorList>
            <person name="Coleman M.L."/>
            <person name="Sullivan M.B."/>
            <person name="Martiny A.C."/>
            <person name="Steglich C."/>
            <person name="Barry K."/>
            <person name="Delong E.F."/>
            <person name="Chisholm S.W."/>
        </authorList>
    </citation>
    <scope>NUCLEOTIDE SEQUENCE</scope>
</reference>
<dbReference type="AlphaFoldDB" id="Q1PJ95"/>
<dbReference type="InterPro" id="IPR000368">
    <property type="entry name" value="Sucrose_synth_GT-B1"/>
</dbReference>
<dbReference type="PANTHER" id="PTHR46039:SF5">
    <property type="entry name" value="SUCROSE-PHOSPHATE SYNTHASE 3-RELATED"/>
    <property type="match status" value="1"/>
</dbReference>
<dbReference type="CAZy" id="GT4">
    <property type="family name" value="Glycosyltransferase Family 4"/>
</dbReference>
<evidence type="ECO:0000256" key="3">
    <source>
        <dbReference type="ARBA" id="ARBA00022676"/>
    </source>
</evidence>
<dbReference type="Gene3D" id="3.40.50.2000">
    <property type="entry name" value="Glycogen Phosphorylase B"/>
    <property type="match status" value="2"/>
</dbReference>
<dbReference type="EMBL" id="DQ366743">
    <property type="protein sequence ID" value="ABE11484.1"/>
    <property type="molecule type" value="Genomic_DNA"/>
</dbReference>
<name>Q1PJ95_PROMR</name>
<evidence type="ECO:0000256" key="2">
    <source>
        <dbReference type="ARBA" id="ARBA00012536"/>
    </source>
</evidence>
<dbReference type="PANTHER" id="PTHR46039">
    <property type="entry name" value="SUCROSE-PHOSPHATE SYNTHASE 3-RELATED"/>
    <property type="match status" value="1"/>
</dbReference>
<keyword evidence="3" id="KW-0328">Glycosyltransferase</keyword>
<dbReference type="InterPro" id="IPR001296">
    <property type="entry name" value="Glyco_trans_1"/>
</dbReference>
<sequence>MRLKFLHLHLHGLIRSKNLELGRDADTGGQTQYVLELIKSLANTSEVDQVDLVTRLIKDSKVEDEYSQEEEFVEPGVRILRFKFGPNKYLRKELLWPYLDHLTEKLISYYKKNKKPNFIHAHYADAGYVGVKLSKSLKVPLIFTGHSLGREKKRKLLDTGLNNNQIEKLYSISKRIEAEEKALKSADIVVTSTKQESVYQYSQYSSFSPHKANVIPPGVDHNKFHHIHSTSETAEIDNMMKPFLQDSTKPPFLTISRAVRRKNIPSLIEAFGRSEKLKRKTNLILILGCRDSTSKLDPQQKDVFNNIFETIDKYNLYGKVAYPKKHLPSQIPALYRWAASRGGVFVNPALTEPFGLTLLEASSCGLPIISTNDGGPKEIHSKCENGLLVDVTDINELKVMLEKGISNNNQWKIWSRNGIEGVNRHFSWNTHVRNYLSVLTEEFSSSNSYSSSDIKQSCLKGTSSLIKPHLSKTSGSG</sequence>
<comment type="similarity">
    <text evidence="1">Belongs to the glycosyltransferase 1 family.</text>
</comment>
<feature type="domain" description="Glycosyl transferase family 1" evidence="6">
    <location>
        <begin position="238"/>
        <end position="419"/>
    </location>
</feature>
<dbReference type="InterPro" id="IPR044161">
    <property type="entry name" value="SPS"/>
</dbReference>
<evidence type="ECO:0000256" key="5">
    <source>
        <dbReference type="ARBA" id="ARBA00047471"/>
    </source>
</evidence>
<evidence type="ECO:0000313" key="8">
    <source>
        <dbReference type="EMBL" id="ABE11484.1"/>
    </source>
</evidence>
<evidence type="ECO:0000259" key="7">
    <source>
        <dbReference type="Pfam" id="PF00862"/>
    </source>
</evidence>
<keyword evidence="4" id="KW-0808">Transferase</keyword>
<evidence type="ECO:0000256" key="1">
    <source>
        <dbReference type="ARBA" id="ARBA00006530"/>
    </source>
</evidence>
<dbReference type="SUPFAM" id="SSF53756">
    <property type="entry name" value="UDP-Glycosyltransferase/glycogen phosphorylase"/>
    <property type="match status" value="1"/>
</dbReference>
<dbReference type="GO" id="GO:0046524">
    <property type="term" value="F:sucrose-phosphate synthase activity"/>
    <property type="evidence" value="ECO:0007669"/>
    <property type="project" value="UniProtKB-EC"/>
</dbReference>
<dbReference type="Pfam" id="PF00534">
    <property type="entry name" value="Glycos_transf_1"/>
    <property type="match status" value="1"/>
</dbReference>
<reference evidence="8" key="2">
    <citation type="submission" date="2006-04" db="EMBL/GenBank/DDBJ databases">
        <title>Sequencing of the draft fosmids and assembly of Prochlorococcus marinus environmental genome fragment.</title>
        <authorList>
            <consortium name="US DOE Joint Genome Institute (JGI)"/>
            <person name="Copeland A."/>
            <person name="Lucas S."/>
            <person name="Lapidus A."/>
            <person name="Barry K."/>
            <person name="Detter J.C."/>
            <person name="Glavina T."/>
            <person name="Hammon N."/>
            <person name="Israni S."/>
            <person name="Richardson P."/>
        </authorList>
    </citation>
    <scope>NUCLEOTIDE SEQUENCE</scope>
</reference>